<reference evidence="2 3" key="1">
    <citation type="journal article" date="2018" name="Front. Plant Sci.">
        <title>Red Clover (Trifolium pratense) and Zigzag Clover (T. medium) - A Picture of Genomic Similarities and Differences.</title>
        <authorList>
            <person name="Dluhosova J."/>
            <person name="Istvanek J."/>
            <person name="Nedelnik J."/>
            <person name="Repkova J."/>
        </authorList>
    </citation>
    <scope>NUCLEOTIDE SEQUENCE [LARGE SCALE GENOMIC DNA]</scope>
    <source>
        <strain evidence="3">cv. 10/8</strain>
        <tissue evidence="2">Leaf</tissue>
    </source>
</reference>
<dbReference type="AlphaFoldDB" id="A0A392UYX3"/>
<evidence type="ECO:0000256" key="1">
    <source>
        <dbReference type="SAM" id="MobiDB-lite"/>
    </source>
</evidence>
<feature type="non-terminal residue" evidence="2">
    <location>
        <position position="1"/>
    </location>
</feature>
<accession>A0A392UYX3</accession>
<evidence type="ECO:0000313" key="2">
    <source>
        <dbReference type="EMBL" id="MCI81218.1"/>
    </source>
</evidence>
<sequence length="35" mass="3673">RNDKAIGNSQTQNGGTGVQTPVMASDTSNFDIYAN</sequence>
<keyword evidence="3" id="KW-1185">Reference proteome</keyword>
<evidence type="ECO:0000313" key="3">
    <source>
        <dbReference type="Proteomes" id="UP000265520"/>
    </source>
</evidence>
<name>A0A392UYX3_9FABA</name>
<organism evidence="2 3">
    <name type="scientific">Trifolium medium</name>
    <dbReference type="NCBI Taxonomy" id="97028"/>
    <lineage>
        <taxon>Eukaryota</taxon>
        <taxon>Viridiplantae</taxon>
        <taxon>Streptophyta</taxon>
        <taxon>Embryophyta</taxon>
        <taxon>Tracheophyta</taxon>
        <taxon>Spermatophyta</taxon>
        <taxon>Magnoliopsida</taxon>
        <taxon>eudicotyledons</taxon>
        <taxon>Gunneridae</taxon>
        <taxon>Pentapetalae</taxon>
        <taxon>rosids</taxon>
        <taxon>fabids</taxon>
        <taxon>Fabales</taxon>
        <taxon>Fabaceae</taxon>
        <taxon>Papilionoideae</taxon>
        <taxon>50 kb inversion clade</taxon>
        <taxon>NPAAA clade</taxon>
        <taxon>Hologalegina</taxon>
        <taxon>IRL clade</taxon>
        <taxon>Trifolieae</taxon>
        <taxon>Trifolium</taxon>
    </lineage>
</organism>
<proteinExistence type="predicted"/>
<dbReference type="EMBL" id="LXQA011013529">
    <property type="protein sequence ID" value="MCI81218.1"/>
    <property type="molecule type" value="Genomic_DNA"/>
</dbReference>
<feature type="compositionally biased region" description="Polar residues" evidence="1">
    <location>
        <begin position="25"/>
        <end position="35"/>
    </location>
</feature>
<comment type="caution">
    <text evidence="2">The sequence shown here is derived from an EMBL/GenBank/DDBJ whole genome shotgun (WGS) entry which is preliminary data.</text>
</comment>
<dbReference type="Proteomes" id="UP000265520">
    <property type="component" value="Unassembled WGS sequence"/>
</dbReference>
<feature type="region of interest" description="Disordered" evidence="1">
    <location>
        <begin position="1"/>
        <end position="35"/>
    </location>
</feature>
<protein>
    <submittedName>
        <fullName evidence="2">Uncharacterized protein</fullName>
    </submittedName>
</protein>